<gene>
    <name evidence="17" type="ORF">HHU12_02820</name>
</gene>
<dbReference type="PANTHER" id="PTHR43767:SF8">
    <property type="entry name" value="LONG-CHAIN-FATTY-ACID--COA LIGASE"/>
    <property type="match status" value="1"/>
</dbReference>
<evidence type="ECO:0000256" key="2">
    <source>
        <dbReference type="ARBA" id="ARBA00004170"/>
    </source>
</evidence>
<evidence type="ECO:0000256" key="3">
    <source>
        <dbReference type="ARBA" id="ARBA00005005"/>
    </source>
</evidence>
<evidence type="ECO:0000256" key="12">
    <source>
        <dbReference type="ARBA" id="ARBA00026121"/>
    </source>
</evidence>
<dbReference type="PANTHER" id="PTHR43767">
    <property type="entry name" value="LONG-CHAIN-FATTY-ACID--COA LIGASE"/>
    <property type="match status" value="1"/>
</dbReference>
<dbReference type="GO" id="GO:0005524">
    <property type="term" value="F:ATP binding"/>
    <property type="evidence" value="ECO:0007669"/>
    <property type="project" value="UniProtKB-KW"/>
</dbReference>
<evidence type="ECO:0000256" key="1">
    <source>
        <dbReference type="ARBA" id="ARBA00001946"/>
    </source>
</evidence>
<evidence type="ECO:0000313" key="17">
    <source>
        <dbReference type="EMBL" id="NME66888.1"/>
    </source>
</evidence>
<keyword evidence="10" id="KW-0443">Lipid metabolism</keyword>
<dbReference type="InterPro" id="IPR050237">
    <property type="entry name" value="ATP-dep_AMP-bd_enzyme"/>
</dbReference>
<evidence type="ECO:0000256" key="5">
    <source>
        <dbReference type="ARBA" id="ARBA00022598"/>
    </source>
</evidence>
<accession>A0A7X9RQL4</accession>
<dbReference type="EMBL" id="JABANE010000005">
    <property type="protein sequence ID" value="NME66888.1"/>
    <property type="molecule type" value="Genomic_DNA"/>
</dbReference>
<dbReference type="Pfam" id="PF00501">
    <property type="entry name" value="AMP-binding"/>
    <property type="match status" value="1"/>
</dbReference>
<dbReference type="Gene3D" id="3.40.50.980">
    <property type="match status" value="2"/>
</dbReference>
<dbReference type="InterPro" id="IPR025110">
    <property type="entry name" value="AMP-bd_C"/>
</dbReference>
<dbReference type="Proteomes" id="UP000576082">
    <property type="component" value="Unassembled WGS sequence"/>
</dbReference>
<dbReference type="FunFam" id="3.40.50.12780:FF:000003">
    <property type="entry name" value="Long-chain-fatty-acid--CoA ligase FadD"/>
    <property type="match status" value="1"/>
</dbReference>
<dbReference type="InterPro" id="IPR000873">
    <property type="entry name" value="AMP-dep_synth/lig_dom"/>
</dbReference>
<feature type="domain" description="AMP-binding enzyme C-terminal" evidence="16">
    <location>
        <begin position="472"/>
        <end position="546"/>
    </location>
</feature>
<keyword evidence="18" id="KW-1185">Reference proteome</keyword>
<comment type="cofactor">
    <cofactor evidence="1">
        <name>Mg(2+)</name>
        <dbReference type="ChEBI" id="CHEBI:18420"/>
    </cofactor>
</comment>
<evidence type="ECO:0000256" key="7">
    <source>
        <dbReference type="ARBA" id="ARBA00022832"/>
    </source>
</evidence>
<dbReference type="GO" id="GO:0004467">
    <property type="term" value="F:long-chain fatty acid-CoA ligase activity"/>
    <property type="evidence" value="ECO:0007669"/>
    <property type="project" value="UniProtKB-EC"/>
</dbReference>
<comment type="caution">
    <text evidence="17">The sequence shown here is derived from an EMBL/GenBank/DDBJ whole genome shotgun (WGS) entry which is preliminary data.</text>
</comment>
<name>A0A7X9RQL4_9BACT</name>
<dbReference type="EC" id="6.2.1.3" evidence="12"/>
<dbReference type="Gene3D" id="2.30.38.10">
    <property type="entry name" value="Luciferase, Domain 3"/>
    <property type="match status" value="1"/>
</dbReference>
<evidence type="ECO:0000259" key="16">
    <source>
        <dbReference type="Pfam" id="PF13193"/>
    </source>
</evidence>
<evidence type="ECO:0000256" key="13">
    <source>
        <dbReference type="ARBA" id="ARBA00039545"/>
    </source>
</evidence>
<evidence type="ECO:0000256" key="6">
    <source>
        <dbReference type="ARBA" id="ARBA00022741"/>
    </source>
</evidence>
<evidence type="ECO:0000256" key="14">
    <source>
        <dbReference type="ARBA" id="ARBA00042773"/>
    </source>
</evidence>
<dbReference type="InterPro" id="IPR045851">
    <property type="entry name" value="AMP-bd_C_sf"/>
</dbReference>
<dbReference type="PROSITE" id="PS00455">
    <property type="entry name" value="AMP_BINDING"/>
    <property type="match status" value="1"/>
</dbReference>
<protein>
    <recommendedName>
        <fullName evidence="13">Long-chain-fatty-acid--CoA ligase</fullName>
        <ecNumber evidence="12">6.2.1.3</ecNumber>
    </recommendedName>
    <alternativeName>
        <fullName evidence="14">Long-chain acyl-CoA synthetase</fullName>
    </alternativeName>
</protein>
<keyword evidence="8" id="KW-0067">ATP-binding</keyword>
<keyword evidence="7" id="KW-0276">Fatty acid metabolism</keyword>
<comment type="pathway">
    <text evidence="3">Lipid metabolism; fatty acid beta-oxidation.</text>
</comment>
<sequence length="565" mass="63466">MEQNFPWHKHYADFTPKEINPDNYHSLLKLFEESFQKFSKKIAYENMGGKLTYEDVDLASQHFASYLQNHCNMKKGDRIVIQMPNTLQYPIAMIGAIRAGMVVVNTNPLYTEREMEHQFSDAGVKTVVILANFADKLQNIKGRLPELKNIVITELGDLLGFPKSLIVNSVVKYVKKMVPAYKLPTAVPFKKALSLGEKAEYRRPAMTGEDHAFLQYTGGTTGVAKGAILTHRNIVANLEQSNAWLQGCLEEGKELVITALPLYHIFALTVNCMTMMKIGAHNLLITNPRDMDAFLKEISKYKFSILTGVNTLFNGMLNHKKFADIDFSELKVTIGGGMAVQEAVAKRWEEVTGCTLAEGYGLTETSPVVCVHRLDSPKIGTIGLPYPSTNVKILNEEGVEVPIGEEGELCVKGPQVMKGYWKRDDETAETFFPNGWLRTGDIATMDHHGYFKIVDRKKDMILVSGFNVYPNEVEEVLAMHDGVAECAVIGVPDEKSTEAVKCFIVKKDQHLTAEALKDFCKHNLAGYKVPKHYEFRTELPKSTVGKILRRLLKEEELDKSKKVLH</sequence>
<keyword evidence="11" id="KW-0472">Membrane</keyword>
<reference evidence="17 18" key="1">
    <citation type="submission" date="2020-04" db="EMBL/GenBank/DDBJ databases">
        <title>Flammeovirga sp. SR4, a novel species isolated from seawater.</title>
        <authorList>
            <person name="Wang X."/>
        </authorList>
    </citation>
    <scope>NUCLEOTIDE SEQUENCE [LARGE SCALE GENOMIC DNA]</scope>
    <source>
        <strain evidence="17 18">ATCC 23126</strain>
    </source>
</reference>
<evidence type="ECO:0000256" key="11">
    <source>
        <dbReference type="ARBA" id="ARBA00023136"/>
    </source>
</evidence>
<evidence type="ECO:0000259" key="15">
    <source>
        <dbReference type="Pfam" id="PF00501"/>
    </source>
</evidence>
<evidence type="ECO:0000256" key="4">
    <source>
        <dbReference type="ARBA" id="ARBA00006432"/>
    </source>
</evidence>
<dbReference type="FunFam" id="3.30.300.30:FF:000006">
    <property type="entry name" value="Long-chain-fatty-acid--CoA ligase FadD"/>
    <property type="match status" value="1"/>
</dbReference>
<dbReference type="CDD" id="cd05936">
    <property type="entry name" value="FC-FACS_FadD_like"/>
    <property type="match status" value="1"/>
</dbReference>
<comment type="similarity">
    <text evidence="4">Belongs to the ATP-dependent AMP-binding enzyme family.</text>
</comment>
<dbReference type="SUPFAM" id="SSF56801">
    <property type="entry name" value="Acetyl-CoA synthetase-like"/>
    <property type="match status" value="1"/>
</dbReference>
<evidence type="ECO:0000256" key="9">
    <source>
        <dbReference type="ARBA" id="ARBA00022842"/>
    </source>
</evidence>
<proteinExistence type="inferred from homology"/>
<keyword evidence="9" id="KW-0460">Magnesium</keyword>
<dbReference type="Gene3D" id="3.30.300.30">
    <property type="match status" value="1"/>
</dbReference>
<dbReference type="Pfam" id="PF13193">
    <property type="entry name" value="AMP-binding_C"/>
    <property type="match status" value="1"/>
</dbReference>
<comment type="subcellular location">
    <subcellularLocation>
        <location evidence="2">Membrane</location>
        <topology evidence="2">Peripheral membrane protein</topology>
    </subcellularLocation>
</comment>
<organism evidence="17 18">
    <name type="scientific">Flammeovirga aprica JL-4</name>
    <dbReference type="NCBI Taxonomy" id="694437"/>
    <lineage>
        <taxon>Bacteria</taxon>
        <taxon>Pseudomonadati</taxon>
        <taxon>Bacteroidota</taxon>
        <taxon>Cytophagia</taxon>
        <taxon>Cytophagales</taxon>
        <taxon>Flammeovirgaceae</taxon>
        <taxon>Flammeovirga</taxon>
    </lineage>
</organism>
<evidence type="ECO:0000313" key="18">
    <source>
        <dbReference type="Proteomes" id="UP000576082"/>
    </source>
</evidence>
<keyword evidence="5" id="KW-0436">Ligase</keyword>
<feature type="domain" description="AMP-dependent synthetase/ligase" evidence="15">
    <location>
        <begin position="31"/>
        <end position="421"/>
    </location>
</feature>
<dbReference type="RefSeq" id="WP_169654801.1">
    <property type="nucleotide sequence ID" value="NZ_JABANE010000005.1"/>
</dbReference>
<dbReference type="GO" id="GO:0016020">
    <property type="term" value="C:membrane"/>
    <property type="evidence" value="ECO:0007669"/>
    <property type="project" value="UniProtKB-SubCell"/>
</dbReference>
<dbReference type="InterPro" id="IPR020845">
    <property type="entry name" value="AMP-binding_CS"/>
</dbReference>
<dbReference type="AlphaFoldDB" id="A0A7X9RQL4"/>
<evidence type="ECO:0000256" key="10">
    <source>
        <dbReference type="ARBA" id="ARBA00023098"/>
    </source>
</evidence>
<evidence type="ECO:0000256" key="8">
    <source>
        <dbReference type="ARBA" id="ARBA00022840"/>
    </source>
</evidence>
<keyword evidence="6" id="KW-0547">Nucleotide-binding</keyword>